<dbReference type="Proteomes" id="UP000176967">
    <property type="component" value="Unassembled WGS sequence"/>
</dbReference>
<feature type="signal peptide" evidence="1">
    <location>
        <begin position="1"/>
        <end position="23"/>
    </location>
</feature>
<dbReference type="EMBL" id="MEVL01000027">
    <property type="protein sequence ID" value="OGC60012.1"/>
    <property type="molecule type" value="Genomic_DNA"/>
</dbReference>
<dbReference type="AlphaFoldDB" id="A0A1F4VS30"/>
<keyword evidence="1" id="KW-0732">Signal</keyword>
<organism evidence="2 3">
    <name type="scientific">candidate division WWE3 bacterium RIFCSPLOWO2_01_FULL_53_14</name>
    <dbReference type="NCBI Taxonomy" id="1802628"/>
    <lineage>
        <taxon>Bacteria</taxon>
        <taxon>Katanobacteria</taxon>
    </lineage>
</organism>
<evidence type="ECO:0000313" key="2">
    <source>
        <dbReference type="EMBL" id="OGC60012.1"/>
    </source>
</evidence>
<evidence type="ECO:0000313" key="3">
    <source>
        <dbReference type="Proteomes" id="UP000176967"/>
    </source>
</evidence>
<dbReference type="PROSITE" id="PS51257">
    <property type="entry name" value="PROKAR_LIPOPROTEIN"/>
    <property type="match status" value="1"/>
</dbReference>
<proteinExistence type="predicted"/>
<name>A0A1F4VS30_UNCKA</name>
<comment type="caution">
    <text evidence="2">The sequence shown here is derived from an EMBL/GenBank/DDBJ whole genome shotgun (WGS) entry which is preliminary data.</text>
</comment>
<sequence length="157" mass="17452">MKKLLFGALLLFVIAGCATNQEAARLHSVRATVDQCKQSATDPSNGILPGERPDFDFRNQVLSPEELVVGEVYVFCHLPDGSSSVYVLASEPYEVEVNGLLNVLRIDVRDWDSGWPSQLYLGDMGVTPYSTTSGDIWNPANVLLRVLPTYIVDWHPW</sequence>
<evidence type="ECO:0000256" key="1">
    <source>
        <dbReference type="SAM" id="SignalP"/>
    </source>
</evidence>
<gene>
    <name evidence="2" type="ORF">A2890_02820</name>
</gene>
<feature type="chain" id="PRO_5009515030" evidence="1">
    <location>
        <begin position="24"/>
        <end position="157"/>
    </location>
</feature>
<reference evidence="2 3" key="1">
    <citation type="journal article" date="2016" name="Nat. Commun.">
        <title>Thousands of microbial genomes shed light on interconnected biogeochemical processes in an aquifer system.</title>
        <authorList>
            <person name="Anantharaman K."/>
            <person name="Brown C.T."/>
            <person name="Hug L.A."/>
            <person name="Sharon I."/>
            <person name="Castelle C.J."/>
            <person name="Probst A.J."/>
            <person name="Thomas B.C."/>
            <person name="Singh A."/>
            <person name="Wilkins M.J."/>
            <person name="Karaoz U."/>
            <person name="Brodie E.L."/>
            <person name="Williams K.H."/>
            <person name="Hubbard S.S."/>
            <person name="Banfield J.F."/>
        </authorList>
    </citation>
    <scope>NUCLEOTIDE SEQUENCE [LARGE SCALE GENOMIC DNA]</scope>
</reference>
<accession>A0A1F4VS30</accession>
<protein>
    <submittedName>
        <fullName evidence="2">Uncharacterized protein</fullName>
    </submittedName>
</protein>